<keyword evidence="1 2" id="KW-0694">RNA-binding</keyword>
<dbReference type="Pfam" id="PF01985">
    <property type="entry name" value="CRS1_YhbY"/>
    <property type="match status" value="1"/>
</dbReference>
<evidence type="ECO:0000256" key="2">
    <source>
        <dbReference type="PROSITE-ProRule" id="PRU00626"/>
    </source>
</evidence>
<name>A1RYP6_THEPD</name>
<gene>
    <name evidence="4" type="ordered locus">Tpen_0925</name>
</gene>
<dbReference type="KEGG" id="tpe:Tpen_0925"/>
<evidence type="ECO:0000259" key="3">
    <source>
        <dbReference type="PROSITE" id="PS51295"/>
    </source>
</evidence>
<dbReference type="Gene3D" id="3.30.110.60">
    <property type="entry name" value="YhbY-like"/>
    <property type="match status" value="1"/>
</dbReference>
<dbReference type="eggNOG" id="arCOG01346">
    <property type="taxonomic scope" value="Archaea"/>
</dbReference>
<dbReference type="STRING" id="368408.Tpen_0925"/>
<dbReference type="PANTHER" id="PTHR40065:SF3">
    <property type="entry name" value="RNA-BINDING PROTEIN YHBY"/>
    <property type="match status" value="1"/>
</dbReference>
<dbReference type="EnsemblBacteria" id="ABL78326">
    <property type="protein sequence ID" value="ABL78326"/>
    <property type="gene ID" value="Tpen_0925"/>
</dbReference>
<accession>A1RYP6</accession>
<proteinExistence type="predicted"/>
<feature type="domain" description="CRM" evidence="3">
    <location>
        <begin position="19"/>
        <end position="112"/>
    </location>
</feature>
<protein>
    <recommendedName>
        <fullName evidence="3">CRM domain-containing protein</fullName>
    </recommendedName>
</protein>
<dbReference type="PROSITE" id="PS51295">
    <property type="entry name" value="CRM"/>
    <property type="match status" value="1"/>
</dbReference>
<dbReference type="SUPFAM" id="SSF75471">
    <property type="entry name" value="YhbY-like"/>
    <property type="match status" value="1"/>
</dbReference>
<dbReference type="InterPro" id="IPR051925">
    <property type="entry name" value="RNA-binding_domain"/>
</dbReference>
<dbReference type="PANTHER" id="PTHR40065">
    <property type="entry name" value="RNA-BINDING PROTEIN YHBY"/>
    <property type="match status" value="1"/>
</dbReference>
<evidence type="ECO:0000313" key="5">
    <source>
        <dbReference type="Proteomes" id="UP000000641"/>
    </source>
</evidence>
<evidence type="ECO:0000256" key="1">
    <source>
        <dbReference type="ARBA" id="ARBA00022884"/>
    </source>
</evidence>
<reference evidence="5" key="1">
    <citation type="journal article" date="2008" name="J. Bacteriol.">
        <title>Genome sequence of Thermofilum pendens reveals an exceptional loss of biosynthetic pathways without genome reduction.</title>
        <authorList>
            <person name="Anderson I."/>
            <person name="Rodriguez J."/>
            <person name="Susanti D."/>
            <person name="Porat I."/>
            <person name="Reich C."/>
            <person name="Ulrich L.E."/>
            <person name="Elkins J.G."/>
            <person name="Mavromatis K."/>
            <person name="Lykidis A."/>
            <person name="Kim E."/>
            <person name="Thompson L.S."/>
            <person name="Nolan M."/>
            <person name="Land M."/>
            <person name="Copeland A."/>
            <person name="Lapidus A."/>
            <person name="Lucas S."/>
            <person name="Detter C."/>
            <person name="Zhulin I.B."/>
            <person name="Olsen G.J."/>
            <person name="Whitman W."/>
            <person name="Mukhopadhyay B."/>
            <person name="Bristow J."/>
            <person name="Kyrpides N."/>
        </authorList>
    </citation>
    <scope>NUCLEOTIDE SEQUENCE [LARGE SCALE GENOMIC DNA]</scope>
    <source>
        <strain evidence="5">DSM 2475 / Hrk 5</strain>
    </source>
</reference>
<dbReference type="HOGENOM" id="CLU_095994_3_0_2"/>
<evidence type="ECO:0000313" key="4">
    <source>
        <dbReference type="EMBL" id="ABL78326.1"/>
    </source>
</evidence>
<dbReference type="EMBL" id="CP000505">
    <property type="protein sequence ID" value="ABL78326.1"/>
    <property type="molecule type" value="Genomic_DNA"/>
</dbReference>
<keyword evidence="5" id="KW-1185">Reference proteome</keyword>
<dbReference type="InterPro" id="IPR001890">
    <property type="entry name" value="RNA-binding_CRM"/>
</dbReference>
<sequence length="112" mass="12468">MRGGSRLRKLLRLPQGFITARTTSQTMSSSVFQRKDVPVVNVGKKGLDEGVIEEINNILESRGIVKVKLLKNFRETYGLSPEEVAVIISQRLGAEILGVRGFVIAFRKRRAA</sequence>
<dbReference type="GO" id="GO:0003723">
    <property type="term" value="F:RNA binding"/>
    <property type="evidence" value="ECO:0007669"/>
    <property type="project" value="UniProtKB-UniRule"/>
</dbReference>
<dbReference type="SMART" id="SM01103">
    <property type="entry name" value="CRS1_YhbY"/>
    <property type="match status" value="1"/>
</dbReference>
<dbReference type="Proteomes" id="UP000000641">
    <property type="component" value="Chromosome"/>
</dbReference>
<dbReference type="AlphaFoldDB" id="A1RYP6"/>
<dbReference type="InterPro" id="IPR035920">
    <property type="entry name" value="YhbY-like_sf"/>
</dbReference>
<organism evidence="4 5">
    <name type="scientific">Thermofilum pendens (strain DSM 2475 / Hrk 5)</name>
    <dbReference type="NCBI Taxonomy" id="368408"/>
    <lineage>
        <taxon>Archaea</taxon>
        <taxon>Thermoproteota</taxon>
        <taxon>Thermoprotei</taxon>
        <taxon>Thermofilales</taxon>
        <taxon>Thermofilaceae</taxon>
        <taxon>Thermofilum</taxon>
    </lineage>
</organism>